<protein>
    <submittedName>
        <fullName evidence="1">Uncharacterized protein</fullName>
    </submittedName>
</protein>
<dbReference type="Proteomes" id="UP000886595">
    <property type="component" value="Unassembled WGS sequence"/>
</dbReference>
<evidence type="ECO:0000313" key="1">
    <source>
        <dbReference type="EMBL" id="KAG2310801.1"/>
    </source>
</evidence>
<gene>
    <name evidence="1" type="ORF">Bca52824_022358</name>
</gene>
<organism evidence="1 2">
    <name type="scientific">Brassica carinata</name>
    <name type="common">Ethiopian mustard</name>
    <name type="synonym">Abyssinian cabbage</name>
    <dbReference type="NCBI Taxonomy" id="52824"/>
    <lineage>
        <taxon>Eukaryota</taxon>
        <taxon>Viridiplantae</taxon>
        <taxon>Streptophyta</taxon>
        <taxon>Embryophyta</taxon>
        <taxon>Tracheophyta</taxon>
        <taxon>Spermatophyta</taxon>
        <taxon>Magnoliopsida</taxon>
        <taxon>eudicotyledons</taxon>
        <taxon>Gunneridae</taxon>
        <taxon>Pentapetalae</taxon>
        <taxon>rosids</taxon>
        <taxon>malvids</taxon>
        <taxon>Brassicales</taxon>
        <taxon>Brassicaceae</taxon>
        <taxon>Brassiceae</taxon>
        <taxon>Brassica</taxon>
    </lineage>
</organism>
<proteinExistence type="predicted"/>
<keyword evidence="2" id="KW-1185">Reference proteome</keyword>
<accession>A0A8X7VGE7</accession>
<evidence type="ECO:0000313" key="2">
    <source>
        <dbReference type="Proteomes" id="UP000886595"/>
    </source>
</evidence>
<reference evidence="1 2" key="1">
    <citation type="submission" date="2020-02" db="EMBL/GenBank/DDBJ databases">
        <authorList>
            <person name="Ma Q."/>
            <person name="Huang Y."/>
            <person name="Song X."/>
            <person name="Pei D."/>
        </authorList>
    </citation>
    <scope>NUCLEOTIDE SEQUENCE [LARGE SCALE GENOMIC DNA]</scope>
    <source>
        <strain evidence="1">Sxm20200214</strain>
        <tissue evidence="1">Leaf</tissue>
    </source>
</reference>
<sequence length="115" mass="12790">MPSDVILVVPSNGASSWRRETQSSWCRASARDVMLLELTIAVVSQAKVGFNSNIGRGLIDEVKSISAHYLVLSRPVTQAFRTSDEITRYVSTFAPSTFFVVLDWKAKKTAQRLLL</sequence>
<name>A0A8X7VGE7_BRACI</name>
<dbReference type="AlphaFoldDB" id="A0A8X7VGE7"/>
<comment type="caution">
    <text evidence="1">The sequence shown here is derived from an EMBL/GenBank/DDBJ whole genome shotgun (WGS) entry which is preliminary data.</text>
</comment>
<dbReference type="EMBL" id="JAAMPC010000005">
    <property type="protein sequence ID" value="KAG2310801.1"/>
    <property type="molecule type" value="Genomic_DNA"/>
</dbReference>